<evidence type="ECO:0000313" key="1">
    <source>
        <dbReference type="EMBL" id="PZO91887.1"/>
    </source>
</evidence>
<comment type="caution">
    <text evidence="1">The sequence shown here is derived from an EMBL/GenBank/DDBJ whole genome shotgun (WGS) entry which is preliminary data.</text>
</comment>
<evidence type="ECO:0000313" key="2">
    <source>
        <dbReference type="Proteomes" id="UP000249066"/>
    </source>
</evidence>
<dbReference type="EMBL" id="QFNN01000003">
    <property type="protein sequence ID" value="PZO91887.1"/>
    <property type="molecule type" value="Genomic_DNA"/>
</dbReference>
<proteinExistence type="predicted"/>
<dbReference type="AlphaFoldDB" id="A0A2W5AFL3"/>
<reference evidence="1 2" key="1">
    <citation type="submission" date="2017-08" db="EMBL/GenBank/DDBJ databases">
        <title>Infants hospitalized years apart are colonized by the same room-sourced microbial strains.</title>
        <authorList>
            <person name="Brooks B."/>
            <person name="Olm M.R."/>
            <person name="Firek B.A."/>
            <person name="Baker R."/>
            <person name="Thomas B.C."/>
            <person name="Morowitz M.J."/>
            <person name="Banfield J.F."/>
        </authorList>
    </citation>
    <scope>NUCLEOTIDE SEQUENCE [LARGE SCALE GENOMIC DNA]</scope>
    <source>
        <strain evidence="1">S2_018_000_R2_101</strain>
    </source>
</reference>
<accession>A0A2W5AFL3</accession>
<name>A0A2W5AFL3_9SPHN</name>
<protein>
    <submittedName>
        <fullName evidence="1">Uncharacterized protein</fullName>
    </submittedName>
</protein>
<sequence>MTTITTARNRVITETPEPDDVLVQVILFGEGDTPGTVAGRSLRYLPISAYQECLDWAVAIADQMARPLYVVPLNHGDILNTERWTPYRDFIASMNDQQRGELRRIVVTTCCEIMRDCDDWHVRADAHDILTQLKVIHHD</sequence>
<gene>
    <name evidence="1" type="ORF">DI623_01435</name>
</gene>
<organism evidence="1 2">
    <name type="scientific">Sphingomonas sanxanigenens</name>
    <dbReference type="NCBI Taxonomy" id="397260"/>
    <lineage>
        <taxon>Bacteria</taxon>
        <taxon>Pseudomonadati</taxon>
        <taxon>Pseudomonadota</taxon>
        <taxon>Alphaproteobacteria</taxon>
        <taxon>Sphingomonadales</taxon>
        <taxon>Sphingomonadaceae</taxon>
        <taxon>Sphingomonas</taxon>
    </lineage>
</organism>
<dbReference type="Proteomes" id="UP000249066">
    <property type="component" value="Unassembled WGS sequence"/>
</dbReference>